<reference evidence="2" key="1">
    <citation type="submission" date="2023-07" db="EMBL/GenBank/DDBJ databases">
        <title>Chromosome-level Genome Assembly of Striped Snakehead (Channa striata).</title>
        <authorList>
            <person name="Liu H."/>
        </authorList>
    </citation>
    <scope>NUCLEOTIDE SEQUENCE</scope>
    <source>
        <strain evidence="2">Gz</strain>
        <tissue evidence="2">Muscle</tissue>
    </source>
</reference>
<comment type="caution">
    <text evidence="2">The sequence shown here is derived from an EMBL/GenBank/DDBJ whole genome shotgun (WGS) entry which is preliminary data.</text>
</comment>
<dbReference type="AlphaFoldDB" id="A0AA88NCP3"/>
<keyword evidence="3" id="KW-1185">Reference proteome</keyword>
<gene>
    <name evidence="2" type="ORF">Q5P01_005473</name>
</gene>
<name>A0AA88NCP3_CHASR</name>
<sequence length="100" mass="10943">MTSGFHCTTSQGPELRSQTELVLRRTVSVVRSATAAPRVHTAPLQPPHTSCFSDSGDDDGFRRRTLADLRCTDARIAGANHTQEQIKTDIQKWTGFQGGC</sequence>
<accession>A0AA88NCP3</accession>
<evidence type="ECO:0000256" key="1">
    <source>
        <dbReference type="SAM" id="MobiDB-lite"/>
    </source>
</evidence>
<evidence type="ECO:0000313" key="2">
    <source>
        <dbReference type="EMBL" id="KAK2856738.1"/>
    </source>
</evidence>
<protein>
    <submittedName>
        <fullName evidence="2">Uncharacterized protein</fullName>
    </submittedName>
</protein>
<evidence type="ECO:0000313" key="3">
    <source>
        <dbReference type="Proteomes" id="UP001187415"/>
    </source>
</evidence>
<dbReference type="EMBL" id="JAUPFM010000003">
    <property type="protein sequence ID" value="KAK2856738.1"/>
    <property type="molecule type" value="Genomic_DNA"/>
</dbReference>
<proteinExistence type="predicted"/>
<organism evidence="2 3">
    <name type="scientific">Channa striata</name>
    <name type="common">Snakehead murrel</name>
    <name type="synonym">Ophicephalus striatus</name>
    <dbReference type="NCBI Taxonomy" id="64152"/>
    <lineage>
        <taxon>Eukaryota</taxon>
        <taxon>Metazoa</taxon>
        <taxon>Chordata</taxon>
        <taxon>Craniata</taxon>
        <taxon>Vertebrata</taxon>
        <taxon>Euteleostomi</taxon>
        <taxon>Actinopterygii</taxon>
        <taxon>Neopterygii</taxon>
        <taxon>Teleostei</taxon>
        <taxon>Neoteleostei</taxon>
        <taxon>Acanthomorphata</taxon>
        <taxon>Anabantaria</taxon>
        <taxon>Anabantiformes</taxon>
        <taxon>Channoidei</taxon>
        <taxon>Channidae</taxon>
        <taxon>Channa</taxon>
    </lineage>
</organism>
<dbReference type="Proteomes" id="UP001187415">
    <property type="component" value="Unassembled WGS sequence"/>
</dbReference>
<feature type="region of interest" description="Disordered" evidence="1">
    <location>
        <begin position="38"/>
        <end position="57"/>
    </location>
</feature>